<name>A0A9W5TBJ3_BABOV</name>
<gene>
    <name evidence="2" type="ORF">BaOVIS_011070</name>
</gene>
<dbReference type="AlphaFoldDB" id="A0A9W5TBJ3"/>
<dbReference type="Gene3D" id="1.10.287.1490">
    <property type="match status" value="1"/>
</dbReference>
<accession>A0A9W5TBJ3</accession>
<sequence length="569" mass="65551">MANVQLDGICRTLKSTLEDTDALYKSIQMGVTKAGKISAPKKPTATPRFGAAHTKNRRWIPPMTEPHPLDMSVNDPIPQRKHVQFSQSKNDVQQKIDYMTLATRSDFFRSLNVDLDGWSESQRRVFYDLVAAAERHMHSESERLQREYSIQLESKIQQMRHEMSEVHSSVVAEVSELRVDRERLAFDENENRRRSKLMQDSLCRLQKSYDNLMEECGSKSAEIVRLNSTLAATERSFLNFKQRMIELEGDLNERIQQIDHLHEEITSAYKQMEAASTSNAKNERLLANTKNELKATQDRLSDARLEIESMQLGAQLVASEKAALEAKVRALDKELSELSCEKAKLETHVATLENGTIVSLKEQCKRLEEQRNQARVETATCDKRQELAQTKRDLESLQYQCEQLSEDNRTLRRENSTLSKQLEEIRRRSKDCENELFQLKCQAHVMKQNGYRTIKQVEKTIELSDYASNDVPAVSIEPVKPARRDIFAPTMFDGPDAETQAKIDALEVELTELHLEKDRMVSEMTRCRVDPKSPALERRRYLLLEKGVAEKNQKIHELSDSIRKLQVTN</sequence>
<organism evidence="2 3">
    <name type="scientific">Babesia ovis</name>
    <dbReference type="NCBI Taxonomy" id="5869"/>
    <lineage>
        <taxon>Eukaryota</taxon>
        <taxon>Sar</taxon>
        <taxon>Alveolata</taxon>
        <taxon>Apicomplexa</taxon>
        <taxon>Aconoidasida</taxon>
        <taxon>Piroplasmida</taxon>
        <taxon>Babesiidae</taxon>
        <taxon>Babesia</taxon>
    </lineage>
</organism>
<comment type="caution">
    <text evidence="2">The sequence shown here is derived from an EMBL/GenBank/DDBJ whole genome shotgun (WGS) entry which is preliminary data.</text>
</comment>
<reference evidence="2" key="1">
    <citation type="submission" date="2019-12" db="EMBL/GenBank/DDBJ databases">
        <title>Genome sequence of Babesia ovis.</title>
        <authorList>
            <person name="Yamagishi J."/>
            <person name="Sevinc F."/>
            <person name="Xuan X."/>
        </authorList>
    </citation>
    <scope>NUCLEOTIDE SEQUENCE</scope>
    <source>
        <strain evidence="2">Selcuk</strain>
    </source>
</reference>
<dbReference type="OrthoDB" id="2441647at2759"/>
<protein>
    <submittedName>
        <fullName evidence="2">Diacylglycerol related protein</fullName>
    </submittedName>
</protein>
<evidence type="ECO:0000313" key="2">
    <source>
        <dbReference type="EMBL" id="GFE53703.1"/>
    </source>
</evidence>
<evidence type="ECO:0000313" key="3">
    <source>
        <dbReference type="Proteomes" id="UP001057455"/>
    </source>
</evidence>
<keyword evidence="1" id="KW-0175">Coiled coil</keyword>
<evidence type="ECO:0000256" key="1">
    <source>
        <dbReference type="SAM" id="Coils"/>
    </source>
</evidence>
<dbReference type="EMBL" id="BLIY01000007">
    <property type="protein sequence ID" value="GFE53703.1"/>
    <property type="molecule type" value="Genomic_DNA"/>
</dbReference>
<feature type="coiled-coil region" evidence="1">
    <location>
        <begin position="279"/>
        <end position="442"/>
    </location>
</feature>
<proteinExistence type="predicted"/>
<keyword evidence="3" id="KW-1185">Reference proteome</keyword>
<dbReference type="Proteomes" id="UP001057455">
    <property type="component" value="Unassembled WGS sequence"/>
</dbReference>